<protein>
    <submittedName>
        <fullName evidence="1">Uncharacterized protein</fullName>
    </submittedName>
</protein>
<comment type="caution">
    <text evidence="1">The sequence shown here is derived from an EMBL/GenBank/DDBJ whole genome shotgun (WGS) entry which is preliminary data.</text>
</comment>
<accession>A0A835M2W6</accession>
<dbReference type="Proteomes" id="UP000631114">
    <property type="component" value="Unassembled WGS sequence"/>
</dbReference>
<dbReference type="SUPFAM" id="SSF52047">
    <property type="entry name" value="RNI-like"/>
    <property type="match status" value="2"/>
</dbReference>
<name>A0A835M2W6_9MAGN</name>
<dbReference type="InterPro" id="IPR032675">
    <property type="entry name" value="LRR_dom_sf"/>
</dbReference>
<dbReference type="SMART" id="SM00367">
    <property type="entry name" value="LRR_CC"/>
    <property type="match status" value="9"/>
</dbReference>
<proteinExistence type="predicted"/>
<dbReference type="EMBL" id="JADFTS010000003">
    <property type="protein sequence ID" value="KAF9614422.1"/>
    <property type="molecule type" value="Genomic_DNA"/>
</dbReference>
<keyword evidence="2" id="KW-1185">Reference proteome</keyword>
<evidence type="ECO:0000313" key="2">
    <source>
        <dbReference type="Proteomes" id="UP000631114"/>
    </source>
</evidence>
<dbReference type="AlphaFoldDB" id="A0A835M2W6"/>
<dbReference type="OrthoDB" id="6066220at2759"/>
<gene>
    <name evidence="1" type="ORF">IFM89_018567</name>
</gene>
<sequence length="573" mass="64688">MAEKRSWDYLPDDCWELVVDRLNQQDHHTRHLKSVSLVCKRLLSMTNYRLSRLTINDPMIHVNRSVSGLLHRFHRLKHLDFVDFNGDLNRVILEIAASDLSLEALNLSKQGRIPAESLKKLGMRMSKSLKILICSRLLCLFGDVDLSAIALSFPYLEELDISYPQRSYITDGGIKGLASSLRKLRKLNISGNKGVSDHSLTIIVKKCEVLSEITALDCAHITEDAISNVIRENPNIVSLTLSGNRRFASVPTLPINTSCWCAKALRVFILSGMTISDKLLLSIEEANIPLQKLALAHCNGFTSSALSSLLSKYQSLKYLDLERSNFLTDRYMESLSPYFQNLTFISVNSCSKLTVHTFYTLATNCFDLEEIQMERTGLGNETSPVVLTKNSKIRSLKIAGNISLHDETLTKLVSVCPNLISLDVSHCFNITEHGIKESGRTCSKIRELKVNSCLQVKIIGTLEFPKLEVLQARRSGINDEELSRIGRYCTELLCLDLEGCFTVSDRGLKEVVGKCKRLRELNLKDCRRVNVYIADWMVLSRPSLRKIILTPGFDLTEKRKDLYWGLGCMIYNS</sequence>
<dbReference type="PANTHER" id="PTHR13318">
    <property type="entry name" value="PARTNER OF PAIRED, ISOFORM B-RELATED"/>
    <property type="match status" value="1"/>
</dbReference>
<reference evidence="1 2" key="1">
    <citation type="submission" date="2020-10" db="EMBL/GenBank/DDBJ databases">
        <title>The Coptis chinensis genome and diversification of protoberbering-type alkaloids.</title>
        <authorList>
            <person name="Wang B."/>
            <person name="Shu S."/>
            <person name="Song C."/>
            <person name="Liu Y."/>
        </authorList>
    </citation>
    <scope>NUCLEOTIDE SEQUENCE [LARGE SCALE GENOMIC DNA]</scope>
    <source>
        <strain evidence="1">HL-2020</strain>
        <tissue evidence="1">Leaf</tissue>
    </source>
</reference>
<dbReference type="GO" id="GO:0019005">
    <property type="term" value="C:SCF ubiquitin ligase complex"/>
    <property type="evidence" value="ECO:0007669"/>
    <property type="project" value="TreeGrafter"/>
</dbReference>
<dbReference type="InterPro" id="IPR006553">
    <property type="entry name" value="Leu-rich_rpt_Cys-con_subtyp"/>
</dbReference>
<evidence type="ECO:0000313" key="1">
    <source>
        <dbReference type="EMBL" id="KAF9614422.1"/>
    </source>
</evidence>
<organism evidence="1 2">
    <name type="scientific">Coptis chinensis</name>
    <dbReference type="NCBI Taxonomy" id="261450"/>
    <lineage>
        <taxon>Eukaryota</taxon>
        <taxon>Viridiplantae</taxon>
        <taxon>Streptophyta</taxon>
        <taxon>Embryophyta</taxon>
        <taxon>Tracheophyta</taxon>
        <taxon>Spermatophyta</taxon>
        <taxon>Magnoliopsida</taxon>
        <taxon>Ranunculales</taxon>
        <taxon>Ranunculaceae</taxon>
        <taxon>Coptidoideae</taxon>
        <taxon>Coptis</taxon>
    </lineage>
</organism>
<dbReference type="Gene3D" id="3.80.10.10">
    <property type="entry name" value="Ribonuclease Inhibitor"/>
    <property type="match status" value="2"/>
</dbReference>
<dbReference type="GO" id="GO:0031146">
    <property type="term" value="P:SCF-dependent proteasomal ubiquitin-dependent protein catabolic process"/>
    <property type="evidence" value="ECO:0007669"/>
    <property type="project" value="TreeGrafter"/>
</dbReference>